<accession>A0A2N6UG59</accession>
<dbReference type="InterPro" id="IPR037068">
    <property type="entry name" value="DNA_primase_core_N_sf"/>
</dbReference>
<organism evidence="16 17">
    <name type="scientific">Aerococcus viridans</name>
    <dbReference type="NCBI Taxonomy" id="1377"/>
    <lineage>
        <taxon>Bacteria</taxon>
        <taxon>Bacillati</taxon>
        <taxon>Bacillota</taxon>
        <taxon>Bacilli</taxon>
        <taxon>Lactobacillales</taxon>
        <taxon>Aerococcaceae</taxon>
        <taxon>Aerococcus</taxon>
    </lineage>
</organism>
<dbReference type="InterPro" id="IPR050219">
    <property type="entry name" value="DnaG_primase"/>
</dbReference>
<reference evidence="16 17" key="1">
    <citation type="submission" date="2017-09" db="EMBL/GenBank/DDBJ databases">
        <title>Bacterial strain isolated from the female urinary microbiota.</title>
        <authorList>
            <person name="Thomas-White K."/>
            <person name="Kumar N."/>
            <person name="Forster S."/>
            <person name="Putonti C."/>
            <person name="Lawley T."/>
            <person name="Wolfe A.J."/>
        </authorList>
    </citation>
    <scope>NUCLEOTIDE SEQUENCE [LARGE SCALE GENOMIC DNA]</scope>
    <source>
        <strain evidence="16 17">UMB0240</strain>
    </source>
</reference>
<dbReference type="InterPro" id="IPR016136">
    <property type="entry name" value="DNA_helicase_N/primase_C"/>
</dbReference>
<evidence type="ECO:0000256" key="3">
    <source>
        <dbReference type="ARBA" id="ARBA00022679"/>
    </source>
</evidence>
<comment type="cofactor">
    <cofactor evidence="12 13 14">
        <name>Zn(2+)</name>
        <dbReference type="ChEBI" id="CHEBI:29105"/>
    </cofactor>
    <text evidence="12 13 14">Binds 1 zinc ion per monomer.</text>
</comment>
<keyword evidence="10 12" id="KW-0238">DNA-binding</keyword>
<keyword evidence="1 12" id="KW-0240">DNA-directed RNA polymerase</keyword>
<evidence type="ECO:0000256" key="7">
    <source>
        <dbReference type="ARBA" id="ARBA00022771"/>
    </source>
</evidence>
<dbReference type="GO" id="GO:0005737">
    <property type="term" value="C:cytoplasm"/>
    <property type="evidence" value="ECO:0007669"/>
    <property type="project" value="TreeGrafter"/>
</dbReference>
<dbReference type="InterPro" id="IPR019475">
    <property type="entry name" value="DNA_primase_DnaB-bd"/>
</dbReference>
<dbReference type="GO" id="GO:1990077">
    <property type="term" value="C:primosome complex"/>
    <property type="evidence" value="ECO:0007669"/>
    <property type="project" value="UniProtKB-KW"/>
</dbReference>
<dbReference type="Pfam" id="PF08275">
    <property type="entry name" value="DNAG_N"/>
    <property type="match status" value="1"/>
</dbReference>
<dbReference type="InterPro" id="IPR030846">
    <property type="entry name" value="DnaG_bac"/>
</dbReference>
<dbReference type="SMART" id="SM00400">
    <property type="entry name" value="ZnF_CHCC"/>
    <property type="match status" value="1"/>
</dbReference>
<keyword evidence="3 12" id="KW-0808">Transferase</keyword>
<dbReference type="GO" id="GO:0000428">
    <property type="term" value="C:DNA-directed RNA polymerase complex"/>
    <property type="evidence" value="ECO:0007669"/>
    <property type="project" value="UniProtKB-KW"/>
</dbReference>
<keyword evidence="7 12" id="KW-0863">Zinc-finger</keyword>
<evidence type="ECO:0000256" key="5">
    <source>
        <dbReference type="ARBA" id="ARBA00022705"/>
    </source>
</evidence>
<evidence type="ECO:0000256" key="4">
    <source>
        <dbReference type="ARBA" id="ARBA00022695"/>
    </source>
</evidence>
<evidence type="ECO:0000256" key="14">
    <source>
        <dbReference type="PIRSR" id="PIRSR002811-1"/>
    </source>
</evidence>
<dbReference type="PANTHER" id="PTHR30313">
    <property type="entry name" value="DNA PRIMASE"/>
    <property type="match status" value="1"/>
</dbReference>
<dbReference type="Pfam" id="PF10410">
    <property type="entry name" value="DnaB_bind"/>
    <property type="match status" value="1"/>
</dbReference>
<keyword evidence="11 12" id="KW-0804">Transcription</keyword>
<proteinExistence type="inferred from homology"/>
<evidence type="ECO:0000256" key="6">
    <source>
        <dbReference type="ARBA" id="ARBA00022723"/>
    </source>
</evidence>
<dbReference type="Gene3D" id="3.90.980.10">
    <property type="entry name" value="DNA primase, catalytic core, N-terminal domain"/>
    <property type="match status" value="1"/>
</dbReference>
<comment type="caution">
    <text evidence="16">The sequence shown here is derived from an EMBL/GenBank/DDBJ whole genome shotgun (WGS) entry which is preliminary data.</text>
</comment>
<comment type="subunit">
    <text evidence="12">Monomer. Interacts with DnaB.</text>
</comment>
<evidence type="ECO:0000256" key="11">
    <source>
        <dbReference type="ARBA" id="ARBA00023163"/>
    </source>
</evidence>
<keyword evidence="8 12" id="KW-0862">Zinc</keyword>
<comment type="catalytic activity">
    <reaction evidence="12">
        <text>ssDNA + n NTP = ssDNA/pppN(pN)n-1 hybrid + (n-1) diphosphate.</text>
        <dbReference type="EC" id="2.7.7.101"/>
    </reaction>
</comment>
<protein>
    <recommendedName>
        <fullName evidence="12 13">DNA primase</fullName>
        <ecNumber evidence="12">2.7.7.101</ecNumber>
    </recommendedName>
</protein>
<keyword evidence="2 12" id="KW-0639">Primosome</keyword>
<dbReference type="InterPro" id="IPR002694">
    <property type="entry name" value="Znf_CHC2"/>
</dbReference>
<dbReference type="PROSITE" id="PS50880">
    <property type="entry name" value="TOPRIM"/>
    <property type="match status" value="1"/>
</dbReference>
<feature type="domain" description="Toprim" evidence="15">
    <location>
        <begin position="279"/>
        <end position="362"/>
    </location>
</feature>
<dbReference type="GO" id="GO:0003677">
    <property type="term" value="F:DNA binding"/>
    <property type="evidence" value="ECO:0007669"/>
    <property type="project" value="UniProtKB-KW"/>
</dbReference>
<dbReference type="NCBIfam" id="TIGR01391">
    <property type="entry name" value="dnaG"/>
    <property type="match status" value="1"/>
</dbReference>
<evidence type="ECO:0000256" key="10">
    <source>
        <dbReference type="ARBA" id="ARBA00023125"/>
    </source>
</evidence>
<keyword evidence="5 12" id="KW-0235">DNA replication</keyword>
<dbReference type="CDD" id="cd03364">
    <property type="entry name" value="TOPRIM_DnaG_primases"/>
    <property type="match status" value="1"/>
</dbReference>
<keyword evidence="6 12" id="KW-0479">Metal-binding</keyword>
<dbReference type="GO" id="GO:0006269">
    <property type="term" value="P:DNA replication, synthesis of primer"/>
    <property type="evidence" value="ECO:0007669"/>
    <property type="project" value="UniProtKB-UniRule"/>
</dbReference>
<comment type="function">
    <text evidence="12 13">RNA polymerase that catalyzes the synthesis of short RNA molecules used as primers for DNA polymerase during DNA replication.</text>
</comment>
<dbReference type="Pfam" id="PF01807">
    <property type="entry name" value="Zn_ribbon_DnaG"/>
    <property type="match status" value="1"/>
</dbReference>
<sequence>MPAKVGGQLANFIPEEVINEVKNNVNILDITSQFVDLQKRGRNYFGYCPFHEERTPSFTVNEEKQIFHCFSCGRGGNVFRFMEEIEGYTFPQAVQKVTELGNVSVSFDWSALEDGQQTNNYSNTQNRLIQIHEELRQFYHYLLMNTENGNLGLQYLYDRGLRKETLETYQIGIAPEDGRLAAQHLLNKEFTVEELQLSGIFVGDQDRLKDRFAGRIMFPLRDVIGKTVGFSGRILPGSMHQKNYPDAAKYLNSPETEIFEKNTFLFNLDLAQSEARRAKELVLFEGFMDVIASHNEGIGNGVASMGTSLTSNQIRVIEKASKQILIAYDGDTPGQKATLRAINLIQDQSNRLKINVLSFEQNLDPDEFIQKYGGEKYANFVINKRMSPIHFMRNFYRKKFSLETDNGKIQFINVMLEAIAKTQQAIERDIYISEISEDTGVSKDTLLQQLESYTSNKQNYQSYQEQGHRSSQYFNDGNLAVPEVGVTRGQKKTQLEKSELLLLYRLLYNSETWLLIANKDFHFQSSEVETVYMLLSDYRDRKQNIDGEIDPGDFLQALTGAEEQRLVAEVMNLEVAPDIGEGEVEDLIYNIQTKGSIEQKMQTLDDEIAYAKSVDDFAQIGILIKKKIDLLKQLKNRNS</sequence>
<dbReference type="FunFam" id="3.90.580.10:FF:000001">
    <property type="entry name" value="DNA primase"/>
    <property type="match status" value="1"/>
</dbReference>
<evidence type="ECO:0000256" key="8">
    <source>
        <dbReference type="ARBA" id="ARBA00022833"/>
    </source>
</evidence>
<dbReference type="EC" id="2.7.7.101" evidence="12"/>
<evidence type="ECO:0000256" key="1">
    <source>
        <dbReference type="ARBA" id="ARBA00022478"/>
    </source>
</evidence>
<dbReference type="GO" id="GO:0003899">
    <property type="term" value="F:DNA-directed RNA polymerase activity"/>
    <property type="evidence" value="ECO:0007669"/>
    <property type="project" value="UniProtKB-UniRule"/>
</dbReference>
<feature type="zinc finger region" description="CHC2-type" evidence="12 14">
    <location>
        <begin position="48"/>
        <end position="72"/>
    </location>
</feature>
<dbReference type="InterPro" id="IPR036977">
    <property type="entry name" value="DNA_primase_Znf_CHC2"/>
</dbReference>
<dbReference type="SUPFAM" id="SSF57783">
    <property type="entry name" value="Zinc beta-ribbon"/>
    <property type="match status" value="1"/>
</dbReference>
<keyword evidence="17" id="KW-1185">Reference proteome</keyword>
<dbReference type="PANTHER" id="PTHR30313:SF2">
    <property type="entry name" value="DNA PRIMASE"/>
    <property type="match status" value="1"/>
</dbReference>
<name>A0A2N6UG59_9LACT</name>
<evidence type="ECO:0000256" key="2">
    <source>
        <dbReference type="ARBA" id="ARBA00022515"/>
    </source>
</evidence>
<dbReference type="InterPro" id="IPR013264">
    <property type="entry name" value="DNAG_N"/>
</dbReference>
<dbReference type="GO" id="GO:0008270">
    <property type="term" value="F:zinc ion binding"/>
    <property type="evidence" value="ECO:0007669"/>
    <property type="project" value="UniProtKB-UniRule"/>
</dbReference>
<evidence type="ECO:0000259" key="15">
    <source>
        <dbReference type="PROSITE" id="PS50880"/>
    </source>
</evidence>
<dbReference type="Gene3D" id="3.90.580.10">
    <property type="entry name" value="Zinc finger, CHC2-type domain"/>
    <property type="match status" value="1"/>
</dbReference>
<dbReference type="EMBL" id="PNHQ01000002">
    <property type="protein sequence ID" value="PMC80494.1"/>
    <property type="molecule type" value="Genomic_DNA"/>
</dbReference>
<dbReference type="Gene3D" id="3.40.1360.10">
    <property type="match status" value="1"/>
</dbReference>
<dbReference type="OrthoDB" id="9803773at2"/>
<evidence type="ECO:0000256" key="12">
    <source>
        <dbReference type="HAMAP-Rule" id="MF_00974"/>
    </source>
</evidence>
<dbReference type="Pfam" id="PF13155">
    <property type="entry name" value="Toprim_2"/>
    <property type="match status" value="1"/>
</dbReference>
<dbReference type="AlphaFoldDB" id="A0A2N6UG59"/>
<comment type="domain">
    <text evidence="12">Contains an N-terminal zinc-binding domain, a central core domain that contains the primase activity, and a C-terminal DnaB-binding domain.</text>
</comment>
<evidence type="ECO:0000256" key="13">
    <source>
        <dbReference type="PIRNR" id="PIRNR002811"/>
    </source>
</evidence>
<dbReference type="PIRSF" id="PIRSF002811">
    <property type="entry name" value="DnaG"/>
    <property type="match status" value="1"/>
</dbReference>
<dbReference type="HAMAP" id="MF_00974">
    <property type="entry name" value="DNA_primase_DnaG"/>
    <property type="match status" value="1"/>
</dbReference>
<keyword evidence="9" id="KW-0460">Magnesium</keyword>
<evidence type="ECO:0000313" key="17">
    <source>
        <dbReference type="Proteomes" id="UP000235701"/>
    </source>
</evidence>
<evidence type="ECO:0000313" key="16">
    <source>
        <dbReference type="EMBL" id="PMC80494.1"/>
    </source>
</evidence>
<dbReference type="Gene3D" id="1.10.860.10">
    <property type="entry name" value="DNAb Helicase, Chain A"/>
    <property type="match status" value="1"/>
</dbReference>
<dbReference type="InterPro" id="IPR034151">
    <property type="entry name" value="TOPRIM_DnaG_bac"/>
</dbReference>
<dbReference type="InterPro" id="IPR006295">
    <property type="entry name" value="DNA_primase_DnaG"/>
</dbReference>
<dbReference type="InterPro" id="IPR006171">
    <property type="entry name" value="TOPRIM_dom"/>
</dbReference>
<dbReference type="SMART" id="SM00493">
    <property type="entry name" value="TOPRIM"/>
    <property type="match status" value="1"/>
</dbReference>
<keyword evidence="4 12" id="KW-0548">Nucleotidyltransferase</keyword>
<dbReference type="SUPFAM" id="SSF56731">
    <property type="entry name" value="DNA primase core"/>
    <property type="match status" value="1"/>
</dbReference>
<gene>
    <name evidence="12 16" type="primary">dnaG</name>
    <name evidence="16" type="ORF">CJ191_01415</name>
</gene>
<comment type="similarity">
    <text evidence="12 13">Belongs to the DnaG primase family.</text>
</comment>
<evidence type="ECO:0000256" key="9">
    <source>
        <dbReference type="ARBA" id="ARBA00022842"/>
    </source>
</evidence>
<dbReference type="Proteomes" id="UP000235701">
    <property type="component" value="Unassembled WGS sequence"/>
</dbReference>